<name>A8MCP8_CALMQ</name>
<dbReference type="GeneID" id="5709418"/>
<keyword evidence="3" id="KW-1185">Reference proteome</keyword>
<dbReference type="STRING" id="397948.Cmaq_0718"/>
<organism evidence="2 3">
    <name type="scientific">Caldivirga maquilingensis (strain ATCC 700844 / DSM 13496 / JCM 10307 / IC-167)</name>
    <dbReference type="NCBI Taxonomy" id="397948"/>
    <lineage>
        <taxon>Archaea</taxon>
        <taxon>Thermoproteota</taxon>
        <taxon>Thermoprotei</taxon>
        <taxon>Thermoproteales</taxon>
        <taxon>Thermoproteaceae</taxon>
        <taxon>Caldivirga</taxon>
    </lineage>
</organism>
<dbReference type="RefSeq" id="WP_012185774.1">
    <property type="nucleotide sequence ID" value="NC_009954.1"/>
</dbReference>
<evidence type="ECO:0000313" key="2">
    <source>
        <dbReference type="EMBL" id="ABW01554.1"/>
    </source>
</evidence>
<dbReference type="Pfam" id="PF14947">
    <property type="entry name" value="HTH_45"/>
    <property type="match status" value="1"/>
</dbReference>
<reference evidence="2 3" key="1">
    <citation type="submission" date="2007-10" db="EMBL/GenBank/DDBJ databases">
        <title>Complete sequence of Caldivirga maquilingensis IC-167.</title>
        <authorList>
            <consortium name="US DOE Joint Genome Institute"/>
            <person name="Copeland A."/>
            <person name="Lucas S."/>
            <person name="Lapidus A."/>
            <person name="Barry K."/>
            <person name="Glavina del Rio T."/>
            <person name="Dalin E."/>
            <person name="Tice H."/>
            <person name="Pitluck S."/>
            <person name="Saunders E."/>
            <person name="Brettin T."/>
            <person name="Bruce D."/>
            <person name="Detter J.C."/>
            <person name="Han C."/>
            <person name="Schmutz J."/>
            <person name="Larimer F."/>
            <person name="Land M."/>
            <person name="Hauser L."/>
            <person name="Kyrpides N."/>
            <person name="Ivanova N."/>
            <person name="Biddle J.F."/>
            <person name="Zhang Z."/>
            <person name="Fitz-Gibbon S.T."/>
            <person name="Lowe T.M."/>
            <person name="Saltikov C."/>
            <person name="House C.H."/>
            <person name="Richardson P."/>
        </authorList>
    </citation>
    <scope>NUCLEOTIDE SEQUENCE [LARGE SCALE GENOMIC DNA]</scope>
    <source>
        <strain evidence="3">ATCC 700844 / DSM 13496 / JCM 10307 / IC-167</strain>
    </source>
</reference>
<dbReference type="HOGENOM" id="CLU_159725_1_0_2"/>
<dbReference type="InterPro" id="IPR036390">
    <property type="entry name" value="WH_DNA-bd_sf"/>
</dbReference>
<dbReference type="KEGG" id="cma:Cmaq_0718"/>
<dbReference type="Gene3D" id="1.10.10.10">
    <property type="entry name" value="Winged helix-like DNA-binding domain superfamily/Winged helix DNA-binding domain"/>
    <property type="match status" value="1"/>
</dbReference>
<dbReference type="InterPro" id="IPR038723">
    <property type="entry name" value="ArnR1-like_HTH"/>
</dbReference>
<dbReference type="Proteomes" id="UP000001137">
    <property type="component" value="Chromosome"/>
</dbReference>
<dbReference type="AlphaFoldDB" id="A8MCP8"/>
<dbReference type="SUPFAM" id="SSF46785">
    <property type="entry name" value="Winged helix' DNA-binding domain"/>
    <property type="match status" value="1"/>
</dbReference>
<evidence type="ECO:0000313" key="3">
    <source>
        <dbReference type="Proteomes" id="UP000001137"/>
    </source>
</evidence>
<dbReference type="InterPro" id="IPR036388">
    <property type="entry name" value="WH-like_DNA-bd_sf"/>
</dbReference>
<protein>
    <recommendedName>
        <fullName evidence="1">ArnR1-like winged helix-turn-helix domain-containing protein</fullName>
    </recommendedName>
</protein>
<sequence>MVRRRSRVEIIMEILEYLSEGCSKPTKMSMALNLAYDRLDQMLQQLRGNGLVTYDGDSFCITHKGLELLREYQRFRRLAKSLGIDL</sequence>
<dbReference type="EMBL" id="CP000852">
    <property type="protein sequence ID" value="ABW01554.1"/>
    <property type="molecule type" value="Genomic_DNA"/>
</dbReference>
<feature type="domain" description="ArnR1-like winged helix-turn-helix" evidence="1">
    <location>
        <begin position="4"/>
        <end position="80"/>
    </location>
</feature>
<dbReference type="eggNOG" id="arCOG01055">
    <property type="taxonomic scope" value="Archaea"/>
</dbReference>
<accession>A8MCP8</accession>
<gene>
    <name evidence="2" type="ordered locus">Cmaq_0718</name>
</gene>
<proteinExistence type="predicted"/>
<evidence type="ECO:0000259" key="1">
    <source>
        <dbReference type="Pfam" id="PF14947"/>
    </source>
</evidence>
<dbReference type="OrthoDB" id="140255at2157"/>